<dbReference type="PANTHER" id="PTHR33304">
    <property type="match status" value="1"/>
</dbReference>
<protein>
    <recommendedName>
        <fullName evidence="7">Zinc finger PHD-type domain-containing protein</fullName>
    </recommendedName>
</protein>
<proteinExistence type="predicted"/>
<dbReference type="InterPro" id="IPR013083">
    <property type="entry name" value="Znf_RING/FYVE/PHD"/>
</dbReference>
<feature type="domain" description="Zinc finger PHD-type" evidence="7">
    <location>
        <begin position="65"/>
        <end position="111"/>
    </location>
</feature>
<dbReference type="GO" id="GO:0008270">
    <property type="term" value="F:zinc ion binding"/>
    <property type="evidence" value="ECO:0007669"/>
    <property type="project" value="UniProtKB-KW"/>
</dbReference>
<keyword evidence="1" id="KW-0479">Metal-binding</keyword>
<dbReference type="Proteomes" id="UP000886595">
    <property type="component" value="Unassembled WGS sequence"/>
</dbReference>
<accession>A0A8X7NV50</accession>
<dbReference type="InterPro" id="IPR011011">
    <property type="entry name" value="Znf_FYVE_PHD"/>
</dbReference>
<evidence type="ECO:0000256" key="6">
    <source>
        <dbReference type="SAM" id="MobiDB-lite"/>
    </source>
</evidence>
<evidence type="ECO:0000256" key="1">
    <source>
        <dbReference type="ARBA" id="ARBA00022723"/>
    </source>
</evidence>
<feature type="compositionally biased region" description="Polar residues" evidence="6">
    <location>
        <begin position="407"/>
        <end position="416"/>
    </location>
</feature>
<evidence type="ECO:0000259" key="7">
    <source>
        <dbReference type="SMART" id="SM00249"/>
    </source>
</evidence>
<dbReference type="GO" id="GO:0034244">
    <property type="term" value="P:negative regulation of transcription elongation by RNA polymerase II"/>
    <property type="evidence" value="ECO:0007669"/>
    <property type="project" value="InterPro"/>
</dbReference>
<dbReference type="InterPro" id="IPR049914">
    <property type="entry name" value="PHD1-3/5-6"/>
</dbReference>
<evidence type="ECO:0000256" key="2">
    <source>
        <dbReference type="ARBA" id="ARBA00022771"/>
    </source>
</evidence>
<dbReference type="AlphaFoldDB" id="A0A8X7NV50"/>
<evidence type="ECO:0000313" key="9">
    <source>
        <dbReference type="Proteomes" id="UP000886595"/>
    </source>
</evidence>
<dbReference type="EMBL" id="JAAMPC010001604">
    <property type="protein sequence ID" value="KAG2238938.1"/>
    <property type="molecule type" value="Genomic_DNA"/>
</dbReference>
<feature type="region of interest" description="Disordered" evidence="6">
    <location>
        <begin position="378"/>
        <end position="416"/>
    </location>
</feature>
<keyword evidence="3" id="KW-0862">Zinc</keyword>
<evidence type="ECO:0000313" key="8">
    <source>
        <dbReference type="EMBL" id="KAG2238938.1"/>
    </source>
</evidence>
<dbReference type="OrthoDB" id="787137at2759"/>
<dbReference type="Gene3D" id="3.30.40.10">
    <property type="entry name" value="Zinc/RING finger domain, C3HC4 (zinc finger)"/>
    <property type="match status" value="2"/>
</dbReference>
<gene>
    <name evidence="8" type="ORF">Bca52824_089798</name>
</gene>
<dbReference type="SMART" id="SM00249">
    <property type="entry name" value="PHD"/>
    <property type="match status" value="2"/>
</dbReference>
<sequence length="444" mass="49502">MVSNTHEDGQTVVSEEITLTSPPINTYGSHNAANLPSVNANDLSVEAVAVDNENELSHIEIEMIVCDTCGDVGYEHLLVICSKCKVGAEHTYCMVVKVDVPHEEWICYDCTEDKDGVREGEETSTMERKIESSIDPFKMEERRLSQEQPGLLSTGLNIDLNVDPNIDMNEEPSSRKRKIGPSVDFPELIEEASSQADLSNTSRSKIMCFIQYKTSTMDSNTHEDGQTVVSEEITQTSPPRNTYGSNNAANFPSVNENDLSVEAVAVDNENELSHIEEEMIVCDTCGDVGYEHLLVICSKCKVGAEHTYCMVVKVDVPHEEWICYDCTEDKDGVREGEETSTMERKIESSIDPFKMEERTLSQEQPGLLSTGLNIDLNVDPNIDMNEEPSSRKRKIGPSVDFPELTEEASSQADLSNTSRHKIMWLDLNKDPNPDFDEDPNIGLM</sequence>
<keyword evidence="4" id="KW-0805">Transcription regulation</keyword>
<comment type="caution">
    <text evidence="8">The sequence shown here is derived from an EMBL/GenBank/DDBJ whole genome shotgun (WGS) entry which is preliminary data.</text>
</comment>
<evidence type="ECO:0000256" key="5">
    <source>
        <dbReference type="ARBA" id="ARBA00023163"/>
    </source>
</evidence>
<dbReference type="GO" id="GO:0140566">
    <property type="term" value="F:histone reader activity"/>
    <property type="evidence" value="ECO:0007669"/>
    <property type="project" value="InterPro"/>
</dbReference>
<reference evidence="8 9" key="1">
    <citation type="submission" date="2020-02" db="EMBL/GenBank/DDBJ databases">
        <authorList>
            <person name="Ma Q."/>
            <person name="Huang Y."/>
            <person name="Song X."/>
            <person name="Pei D."/>
        </authorList>
    </citation>
    <scope>NUCLEOTIDE SEQUENCE [LARGE SCALE GENOMIC DNA]</scope>
    <source>
        <strain evidence="8">Sxm20200214</strain>
        <tissue evidence="8">Leaf</tissue>
    </source>
</reference>
<evidence type="ECO:0000256" key="3">
    <source>
        <dbReference type="ARBA" id="ARBA00022833"/>
    </source>
</evidence>
<dbReference type="InterPro" id="IPR001965">
    <property type="entry name" value="Znf_PHD"/>
</dbReference>
<organism evidence="8 9">
    <name type="scientific">Brassica carinata</name>
    <name type="common">Ethiopian mustard</name>
    <name type="synonym">Abyssinian cabbage</name>
    <dbReference type="NCBI Taxonomy" id="52824"/>
    <lineage>
        <taxon>Eukaryota</taxon>
        <taxon>Viridiplantae</taxon>
        <taxon>Streptophyta</taxon>
        <taxon>Embryophyta</taxon>
        <taxon>Tracheophyta</taxon>
        <taxon>Spermatophyta</taxon>
        <taxon>Magnoliopsida</taxon>
        <taxon>eudicotyledons</taxon>
        <taxon>Gunneridae</taxon>
        <taxon>Pentapetalae</taxon>
        <taxon>rosids</taxon>
        <taxon>malvids</taxon>
        <taxon>Brassicales</taxon>
        <taxon>Brassicaceae</taxon>
        <taxon>Brassiceae</taxon>
        <taxon>Brassica</taxon>
    </lineage>
</organism>
<dbReference type="SUPFAM" id="SSF57903">
    <property type="entry name" value="FYVE/PHD zinc finger"/>
    <property type="match status" value="2"/>
</dbReference>
<keyword evidence="9" id="KW-1185">Reference proteome</keyword>
<feature type="domain" description="Zinc finger PHD-type" evidence="7">
    <location>
        <begin position="281"/>
        <end position="327"/>
    </location>
</feature>
<evidence type="ECO:0000256" key="4">
    <source>
        <dbReference type="ARBA" id="ARBA00023015"/>
    </source>
</evidence>
<keyword evidence="5" id="KW-0804">Transcription</keyword>
<dbReference type="PANTHER" id="PTHR33304:SF49">
    <property type="entry name" value="OS12G0161500 PROTEIN"/>
    <property type="match status" value="1"/>
</dbReference>
<keyword evidence="2" id="KW-0863">Zinc-finger</keyword>
<name>A0A8X7NV50_BRACI</name>